<proteinExistence type="predicted"/>
<organism evidence="1 2">
    <name type="scientific">Bauhinia variegata</name>
    <name type="common">Purple orchid tree</name>
    <name type="synonym">Phanera variegata</name>
    <dbReference type="NCBI Taxonomy" id="167791"/>
    <lineage>
        <taxon>Eukaryota</taxon>
        <taxon>Viridiplantae</taxon>
        <taxon>Streptophyta</taxon>
        <taxon>Embryophyta</taxon>
        <taxon>Tracheophyta</taxon>
        <taxon>Spermatophyta</taxon>
        <taxon>Magnoliopsida</taxon>
        <taxon>eudicotyledons</taxon>
        <taxon>Gunneridae</taxon>
        <taxon>Pentapetalae</taxon>
        <taxon>rosids</taxon>
        <taxon>fabids</taxon>
        <taxon>Fabales</taxon>
        <taxon>Fabaceae</taxon>
        <taxon>Cercidoideae</taxon>
        <taxon>Cercideae</taxon>
        <taxon>Bauhiniinae</taxon>
        <taxon>Bauhinia</taxon>
    </lineage>
</organism>
<evidence type="ECO:0000313" key="2">
    <source>
        <dbReference type="Proteomes" id="UP000828941"/>
    </source>
</evidence>
<protein>
    <submittedName>
        <fullName evidence="1">Uncharacterized protein</fullName>
    </submittedName>
</protein>
<name>A0ACB9P8V0_BAUVA</name>
<comment type="caution">
    <text evidence="1">The sequence shown here is derived from an EMBL/GenBank/DDBJ whole genome shotgun (WGS) entry which is preliminary data.</text>
</comment>
<keyword evidence="2" id="KW-1185">Reference proteome</keyword>
<gene>
    <name evidence="1" type="ORF">L6164_012077</name>
</gene>
<evidence type="ECO:0000313" key="1">
    <source>
        <dbReference type="EMBL" id="KAI4344895.1"/>
    </source>
</evidence>
<dbReference type="EMBL" id="CM039430">
    <property type="protein sequence ID" value="KAI4344895.1"/>
    <property type="molecule type" value="Genomic_DNA"/>
</dbReference>
<accession>A0ACB9P8V0</accession>
<sequence length="130" mass="14757">MAMMRSPAVTLTIITVLGMLFTSSNGRFVGGRTEIKDVKANEEMQELGRFSVEEYNRSLRLWRNHVGGDTVKFAEVVAAEKQVVVGIKYYLKVSAVENGQNRMFESVVWVQPWSHTKRLLNFAPSISFNK</sequence>
<reference evidence="1 2" key="1">
    <citation type="journal article" date="2022" name="DNA Res.">
        <title>Chromosomal-level genome assembly of the orchid tree Bauhinia variegata (Leguminosae; Cercidoideae) supports the allotetraploid origin hypothesis of Bauhinia.</title>
        <authorList>
            <person name="Zhong Y."/>
            <person name="Chen Y."/>
            <person name="Zheng D."/>
            <person name="Pang J."/>
            <person name="Liu Y."/>
            <person name="Luo S."/>
            <person name="Meng S."/>
            <person name="Qian L."/>
            <person name="Wei D."/>
            <person name="Dai S."/>
            <person name="Zhou R."/>
        </authorList>
    </citation>
    <scope>NUCLEOTIDE SEQUENCE [LARGE SCALE GENOMIC DNA]</scope>
    <source>
        <strain evidence="1">BV-YZ2020</strain>
    </source>
</reference>
<dbReference type="Proteomes" id="UP000828941">
    <property type="component" value="Chromosome 5"/>
</dbReference>